<feature type="transmembrane region" description="Helical" evidence="1">
    <location>
        <begin position="43"/>
        <end position="63"/>
    </location>
</feature>
<keyword evidence="1" id="KW-0812">Transmembrane</keyword>
<evidence type="ECO:0000313" key="2">
    <source>
        <dbReference type="EMBL" id="PZQ94672.1"/>
    </source>
</evidence>
<protein>
    <submittedName>
        <fullName evidence="2">Uncharacterized protein</fullName>
    </submittedName>
</protein>
<feature type="transmembrane region" description="Helical" evidence="1">
    <location>
        <begin position="20"/>
        <end position="37"/>
    </location>
</feature>
<gene>
    <name evidence="2" type="ORF">DI533_21715</name>
</gene>
<keyword evidence="1" id="KW-0472">Membrane</keyword>
<comment type="caution">
    <text evidence="2">The sequence shown here is derived from an EMBL/GenBank/DDBJ whole genome shotgun (WGS) entry which is preliminary data.</text>
</comment>
<sequence>MTANPKQAPRAFSWARPLAVNAWLALTFIVVLVWNLATAGGPAFLQPNLLALTVAFLVVYSIRFHPLQAISIRQWMLISAIAIAFALVVSGAEYALTGH</sequence>
<name>A0A2W5S0R0_CERSP</name>
<dbReference type="AlphaFoldDB" id="A0A2W5S0R0"/>
<keyword evidence="1" id="KW-1133">Transmembrane helix</keyword>
<evidence type="ECO:0000256" key="1">
    <source>
        <dbReference type="SAM" id="Phobius"/>
    </source>
</evidence>
<feature type="transmembrane region" description="Helical" evidence="1">
    <location>
        <begin position="75"/>
        <end position="96"/>
    </location>
</feature>
<organism evidence="2 3">
    <name type="scientific">Cereibacter sphaeroides</name>
    <name type="common">Rhodobacter sphaeroides</name>
    <dbReference type="NCBI Taxonomy" id="1063"/>
    <lineage>
        <taxon>Bacteria</taxon>
        <taxon>Pseudomonadati</taxon>
        <taxon>Pseudomonadota</taxon>
        <taxon>Alphaproteobacteria</taxon>
        <taxon>Rhodobacterales</taxon>
        <taxon>Paracoccaceae</taxon>
        <taxon>Cereibacter</taxon>
    </lineage>
</organism>
<evidence type="ECO:0000313" key="3">
    <source>
        <dbReference type="Proteomes" id="UP000248975"/>
    </source>
</evidence>
<proteinExistence type="predicted"/>
<reference evidence="2 3" key="1">
    <citation type="submission" date="2017-08" db="EMBL/GenBank/DDBJ databases">
        <title>Infants hospitalized years apart are colonized by the same room-sourced microbial strains.</title>
        <authorList>
            <person name="Brooks B."/>
            <person name="Olm M.R."/>
            <person name="Firek B.A."/>
            <person name="Baker R."/>
            <person name="Thomas B.C."/>
            <person name="Morowitz M.J."/>
            <person name="Banfield J.F."/>
        </authorList>
    </citation>
    <scope>NUCLEOTIDE SEQUENCE [LARGE SCALE GENOMIC DNA]</scope>
    <source>
        <strain evidence="2">S2_003_000_R2_11</strain>
    </source>
</reference>
<accession>A0A2W5S0R0</accession>
<dbReference type="EMBL" id="QFQS01000015">
    <property type="protein sequence ID" value="PZQ94672.1"/>
    <property type="molecule type" value="Genomic_DNA"/>
</dbReference>
<dbReference type="Proteomes" id="UP000248975">
    <property type="component" value="Unassembled WGS sequence"/>
</dbReference>